<feature type="region of interest" description="Disordered" evidence="1">
    <location>
        <begin position="167"/>
        <end position="191"/>
    </location>
</feature>
<dbReference type="AlphaFoldDB" id="A0A4U0ULJ3"/>
<name>A0A4U0ULJ3_9PEZI</name>
<reference evidence="2 3" key="1">
    <citation type="submission" date="2017-03" db="EMBL/GenBank/DDBJ databases">
        <title>Genomes of endolithic fungi from Antarctica.</title>
        <authorList>
            <person name="Coleine C."/>
            <person name="Masonjones S."/>
            <person name="Stajich J.E."/>
        </authorList>
    </citation>
    <scope>NUCLEOTIDE SEQUENCE [LARGE SCALE GENOMIC DNA]</scope>
    <source>
        <strain evidence="2 3">CCFEE 5311</strain>
    </source>
</reference>
<feature type="region of interest" description="Disordered" evidence="1">
    <location>
        <begin position="370"/>
        <end position="399"/>
    </location>
</feature>
<evidence type="ECO:0000313" key="3">
    <source>
        <dbReference type="Proteomes" id="UP000310066"/>
    </source>
</evidence>
<feature type="region of interest" description="Disordered" evidence="1">
    <location>
        <begin position="210"/>
        <end position="232"/>
    </location>
</feature>
<dbReference type="OrthoDB" id="5413982at2759"/>
<evidence type="ECO:0000256" key="1">
    <source>
        <dbReference type="SAM" id="MobiDB-lite"/>
    </source>
</evidence>
<feature type="region of interest" description="Disordered" evidence="1">
    <location>
        <begin position="17"/>
        <end position="128"/>
    </location>
</feature>
<organism evidence="2 3">
    <name type="scientific">Friedmanniomyces endolithicus</name>
    <dbReference type="NCBI Taxonomy" id="329885"/>
    <lineage>
        <taxon>Eukaryota</taxon>
        <taxon>Fungi</taxon>
        <taxon>Dikarya</taxon>
        <taxon>Ascomycota</taxon>
        <taxon>Pezizomycotina</taxon>
        <taxon>Dothideomycetes</taxon>
        <taxon>Dothideomycetidae</taxon>
        <taxon>Mycosphaerellales</taxon>
        <taxon>Teratosphaeriaceae</taxon>
        <taxon>Friedmanniomyces</taxon>
    </lineage>
</organism>
<sequence>MADAEADKAEKLAAAKKRFEQLKKEQAKKGKKTATKKKDDKAGAAESKADDVAGEEAAAVAAPAAEASETPDAAPEDERPAEGGENDAAKPLPERQPSVSMQSRQRSESFRQGAPSTIATDLKLGGGPLSPGIEVQDLYKKQAARIEELERENGAYKVQQEEGAARLAKAEEELDGLREGSSDVADLRSRAKEAERLGTELAAAQRQLAKVQTAKSGNRRVSGAGPDVGHELASKTSTIETLELELSNIRSQLLGLQGMLSERNTSIQDIEDRSKATEAVAENYRQELEQLKVSMAFPSDETKEANDNPEALTKRITVLESDLRTANSNLDTAQHRASSLEQKIEALTKMHRDATQASSAKDKELTELRHQLRRRDKPSHVRDASDFELGEEEEAETGALQTRIRALEAENFDLRRRVWREKRAELQPGMQDDGAEYEDVDLSNTAGGNGGPYSPLARGSVPRQHSNFQDLITSGISAFTGRSREVSGAVEQRQQQQQQQRQRQQSMSLLSEGDDGEFDAEAFRVAQEEEGKRRVERVREVKRGLEGWRGWRVDLMEGRRGSAVGAGEVFEV</sequence>
<feature type="region of interest" description="Disordered" evidence="1">
    <location>
        <begin position="427"/>
        <end position="462"/>
    </location>
</feature>
<feature type="compositionally biased region" description="Low complexity" evidence="1">
    <location>
        <begin position="492"/>
        <end position="505"/>
    </location>
</feature>
<protein>
    <recommendedName>
        <fullName evidence="4">M protein repeat protein</fullName>
    </recommendedName>
</protein>
<gene>
    <name evidence="2" type="ORF">B0A54_13011</name>
</gene>
<feature type="compositionally biased region" description="Acidic residues" evidence="1">
    <location>
        <begin position="386"/>
        <end position="396"/>
    </location>
</feature>
<proteinExistence type="predicted"/>
<feature type="region of interest" description="Disordered" evidence="1">
    <location>
        <begin position="482"/>
        <end position="520"/>
    </location>
</feature>
<feature type="compositionally biased region" description="Basic and acidic residues" evidence="1">
    <location>
        <begin position="36"/>
        <end position="51"/>
    </location>
</feature>
<evidence type="ECO:0000313" key="2">
    <source>
        <dbReference type="EMBL" id="TKA36072.1"/>
    </source>
</evidence>
<dbReference type="EMBL" id="NAJP01000063">
    <property type="protein sequence ID" value="TKA36072.1"/>
    <property type="molecule type" value="Genomic_DNA"/>
</dbReference>
<evidence type="ECO:0008006" key="4">
    <source>
        <dbReference type="Google" id="ProtNLM"/>
    </source>
</evidence>
<dbReference type="Proteomes" id="UP000310066">
    <property type="component" value="Unassembled WGS sequence"/>
</dbReference>
<dbReference type="STRING" id="329885.A0A4U0ULJ3"/>
<feature type="compositionally biased region" description="Low complexity" evidence="1">
    <location>
        <begin position="55"/>
        <end position="73"/>
    </location>
</feature>
<accession>A0A4U0ULJ3</accession>
<comment type="caution">
    <text evidence="2">The sequence shown here is derived from an EMBL/GenBank/DDBJ whole genome shotgun (WGS) entry which is preliminary data.</text>
</comment>
<feature type="compositionally biased region" description="Basic and acidic residues" evidence="1">
    <location>
        <begin position="17"/>
        <end position="28"/>
    </location>
</feature>